<keyword evidence="1 2" id="KW-0238">DNA-binding</keyword>
<evidence type="ECO:0000259" key="3">
    <source>
        <dbReference type="PROSITE" id="PS50977"/>
    </source>
</evidence>
<dbReference type="RefSeq" id="WP_167928615.1">
    <property type="nucleotide sequence ID" value="NZ_JAATVY010000035.1"/>
</dbReference>
<dbReference type="Gene3D" id="1.10.357.10">
    <property type="entry name" value="Tetracycline Repressor, domain 2"/>
    <property type="match status" value="1"/>
</dbReference>
<accession>A0ABX0Y5M1</accession>
<evidence type="ECO:0000256" key="2">
    <source>
        <dbReference type="PROSITE-ProRule" id="PRU00335"/>
    </source>
</evidence>
<reference evidence="4 5" key="1">
    <citation type="submission" date="2020-03" db="EMBL/GenBank/DDBJ databases">
        <title>WGS of the type strain of Planosporangium spp.</title>
        <authorList>
            <person name="Thawai C."/>
        </authorList>
    </citation>
    <scope>NUCLEOTIDE SEQUENCE [LARGE SCALE GENOMIC DNA]</scope>
    <source>
        <strain evidence="4 5">TBRC 5610</strain>
    </source>
</reference>
<evidence type="ECO:0000313" key="5">
    <source>
        <dbReference type="Proteomes" id="UP000722989"/>
    </source>
</evidence>
<sequence>MSDDRLERILDAAYACFARHGVRRTTMDDIAAAAGMSRPAVYQYVRNKDDAFRRLAQRLFDGAAAQAAEALAGGGTLTERLTRALDAKLELTLRLWRESPHAAELLGANARVSADLDAAFTTRMRDLLSAAVSGAMAAGEVPGDRLTAQELAELALALTRGLEADLSDPSAPRRRLRAGVALLVAGAAHESEERMT</sequence>
<dbReference type="SUPFAM" id="SSF46689">
    <property type="entry name" value="Homeodomain-like"/>
    <property type="match status" value="1"/>
</dbReference>
<dbReference type="PRINTS" id="PR00455">
    <property type="entry name" value="HTHTETR"/>
</dbReference>
<evidence type="ECO:0000256" key="1">
    <source>
        <dbReference type="ARBA" id="ARBA00023125"/>
    </source>
</evidence>
<comment type="caution">
    <text evidence="4">The sequence shown here is derived from an EMBL/GenBank/DDBJ whole genome shotgun (WGS) entry which is preliminary data.</text>
</comment>
<name>A0ABX0Y5M1_9ACTN</name>
<keyword evidence="5" id="KW-1185">Reference proteome</keyword>
<dbReference type="Pfam" id="PF00440">
    <property type="entry name" value="TetR_N"/>
    <property type="match status" value="1"/>
</dbReference>
<dbReference type="PANTHER" id="PTHR30055:SF226">
    <property type="entry name" value="HTH-TYPE TRANSCRIPTIONAL REGULATOR PKSA"/>
    <property type="match status" value="1"/>
</dbReference>
<feature type="domain" description="HTH tetR-type" evidence="3">
    <location>
        <begin position="3"/>
        <end position="63"/>
    </location>
</feature>
<organism evidence="4 5">
    <name type="scientific">Planosporangium thailandense</name>
    <dbReference type="NCBI Taxonomy" id="765197"/>
    <lineage>
        <taxon>Bacteria</taxon>
        <taxon>Bacillati</taxon>
        <taxon>Actinomycetota</taxon>
        <taxon>Actinomycetes</taxon>
        <taxon>Micromonosporales</taxon>
        <taxon>Micromonosporaceae</taxon>
        <taxon>Planosporangium</taxon>
    </lineage>
</organism>
<dbReference type="InterPro" id="IPR009057">
    <property type="entry name" value="Homeodomain-like_sf"/>
</dbReference>
<dbReference type="PANTHER" id="PTHR30055">
    <property type="entry name" value="HTH-TYPE TRANSCRIPTIONAL REGULATOR RUTR"/>
    <property type="match status" value="1"/>
</dbReference>
<dbReference type="PROSITE" id="PS50977">
    <property type="entry name" value="HTH_TETR_2"/>
    <property type="match status" value="1"/>
</dbReference>
<protein>
    <submittedName>
        <fullName evidence="4">TetR/AcrR family transcriptional regulator</fullName>
    </submittedName>
</protein>
<feature type="DNA-binding region" description="H-T-H motif" evidence="2">
    <location>
        <begin position="26"/>
        <end position="45"/>
    </location>
</feature>
<dbReference type="Proteomes" id="UP000722989">
    <property type="component" value="Unassembled WGS sequence"/>
</dbReference>
<gene>
    <name evidence="4" type="ORF">HC031_28905</name>
</gene>
<dbReference type="InterPro" id="IPR001647">
    <property type="entry name" value="HTH_TetR"/>
</dbReference>
<evidence type="ECO:0000313" key="4">
    <source>
        <dbReference type="EMBL" id="NJC73710.1"/>
    </source>
</evidence>
<dbReference type="InterPro" id="IPR050109">
    <property type="entry name" value="HTH-type_TetR-like_transc_reg"/>
</dbReference>
<dbReference type="EMBL" id="JAATVY010000035">
    <property type="protein sequence ID" value="NJC73710.1"/>
    <property type="molecule type" value="Genomic_DNA"/>
</dbReference>
<proteinExistence type="predicted"/>